<dbReference type="PANTHER" id="PTHR43818:SF5">
    <property type="entry name" value="OXIDOREDUCTASE FAMILY PROTEIN"/>
    <property type="match status" value="1"/>
</dbReference>
<dbReference type="InterPro" id="IPR050463">
    <property type="entry name" value="Gfo/Idh/MocA_oxidrdct_glycsds"/>
</dbReference>
<dbReference type="Gene3D" id="3.30.360.10">
    <property type="entry name" value="Dihydrodipicolinate Reductase, domain 2"/>
    <property type="match status" value="1"/>
</dbReference>
<dbReference type="KEGG" id="npy:NPRO_00780"/>
<evidence type="ECO:0000259" key="3">
    <source>
        <dbReference type="Pfam" id="PF19051"/>
    </source>
</evidence>
<feature type="domain" description="Gfo/Idh/MocA-like oxidoreductase N-terminal" evidence="2">
    <location>
        <begin position="56"/>
        <end position="176"/>
    </location>
</feature>
<sequence length="447" mass="49616">MSNNKKQTGISRRKVIGQAAGVAALATGLGSGSLAVHLGIEPRAKQAGANDKLVLGLIGCAGMGAANMRTLMGFNDVEVAAICDVDDNRMPGDFNEVNKKYGKRPSVYRDYRQMLERKDIDAVIIGSPDHWHALHLIHACEAGKDSYCEKPISHNVVEAVAMARCVEKHKRVVQVGTWQRSTREFTDAIDTIRSGKLGKIVHCRAWITDGFRAGNQQVAEVPSSLDYDFWTGPAEMIPYKANHVHYNWRWFSNTGGGMTTDWGVHMIDIALLGMSQDQDLVMPEEITTWGGQWAYAGDDRTAPDTIETLYKFRDPDFVLTWSVLRDHPGKPGHCTEFISAEGKTLRVWRGGWTLLDPDGKELPKESTTSPGSHWREWVDCVKSRGKPSADLGSVAQTTIVCHLSNVALQAGQPVRWNKAKMDLEGKAGRDTLAYSRPYRKPWVLPKY</sequence>
<dbReference type="Pfam" id="PF01408">
    <property type="entry name" value="GFO_IDH_MocA"/>
    <property type="match status" value="1"/>
</dbReference>
<evidence type="ECO:0000256" key="1">
    <source>
        <dbReference type="ARBA" id="ARBA00016631"/>
    </source>
</evidence>
<gene>
    <name evidence="4" type="ORF">NPRO_00780</name>
</gene>
<dbReference type="Gene3D" id="3.40.50.720">
    <property type="entry name" value="NAD(P)-binding Rossmann-like Domain"/>
    <property type="match status" value="1"/>
</dbReference>
<dbReference type="AlphaFoldDB" id="A0A809R4G0"/>
<dbReference type="PROSITE" id="PS51318">
    <property type="entry name" value="TAT"/>
    <property type="match status" value="1"/>
</dbReference>
<dbReference type="Pfam" id="PF19051">
    <property type="entry name" value="GFO_IDH_MocA_C2"/>
    <property type="match status" value="1"/>
</dbReference>
<protein>
    <recommendedName>
        <fullName evidence="1">Glycosyl hydrolase family 109 protein</fullName>
    </recommendedName>
</protein>
<dbReference type="SUPFAM" id="SSF51735">
    <property type="entry name" value="NAD(P)-binding Rossmann-fold domains"/>
    <property type="match status" value="1"/>
</dbReference>
<dbReference type="SUPFAM" id="SSF55347">
    <property type="entry name" value="Glyceraldehyde-3-phosphate dehydrogenase-like, C-terminal domain"/>
    <property type="match status" value="1"/>
</dbReference>
<dbReference type="InterPro" id="IPR000683">
    <property type="entry name" value="Gfo/Idh/MocA-like_OxRdtase_N"/>
</dbReference>
<accession>A0A809R4G0</accession>
<dbReference type="EMBL" id="AP021858">
    <property type="protein sequence ID" value="BBO22483.1"/>
    <property type="molecule type" value="Genomic_DNA"/>
</dbReference>
<reference evidence="4" key="1">
    <citation type="journal article" name="DNA Res.">
        <title>The physiological potential of anammox bacteria as revealed by their core genome structure.</title>
        <authorList>
            <person name="Okubo T."/>
            <person name="Toyoda A."/>
            <person name="Fukuhara K."/>
            <person name="Uchiyama I."/>
            <person name="Harigaya Y."/>
            <person name="Kuroiwa M."/>
            <person name="Suzuki T."/>
            <person name="Murakami Y."/>
            <person name="Suwa Y."/>
            <person name="Takami H."/>
        </authorList>
    </citation>
    <scope>NUCLEOTIDE SEQUENCE</scope>
    <source>
        <strain evidence="4">317325-2</strain>
    </source>
</reference>
<proteinExistence type="predicted"/>
<dbReference type="InterPro" id="IPR006311">
    <property type="entry name" value="TAT_signal"/>
</dbReference>
<dbReference type="Proteomes" id="UP000662873">
    <property type="component" value="Chromosome"/>
</dbReference>
<dbReference type="PANTHER" id="PTHR43818">
    <property type="entry name" value="BCDNA.GH03377"/>
    <property type="match status" value="1"/>
</dbReference>
<dbReference type="InterPro" id="IPR043906">
    <property type="entry name" value="Gfo/Idh/MocA_OxRdtase_bact_C"/>
</dbReference>
<feature type="domain" description="Gfo/Idh/MocA-like oxidoreductase bacterial type C-terminal" evidence="3">
    <location>
        <begin position="215"/>
        <end position="279"/>
    </location>
</feature>
<name>A0A809R4G0_9BACT</name>
<organism evidence="4 5">
    <name type="scientific">Candidatus Nitrosymbiomonas proteolyticus</name>
    <dbReference type="NCBI Taxonomy" id="2608984"/>
    <lineage>
        <taxon>Bacteria</taxon>
        <taxon>Bacillati</taxon>
        <taxon>Armatimonadota</taxon>
        <taxon>Armatimonadota incertae sedis</taxon>
        <taxon>Candidatus Nitrosymbiomonas</taxon>
    </lineage>
</organism>
<evidence type="ECO:0000313" key="4">
    <source>
        <dbReference type="EMBL" id="BBO22483.1"/>
    </source>
</evidence>
<evidence type="ECO:0000313" key="5">
    <source>
        <dbReference type="Proteomes" id="UP000662873"/>
    </source>
</evidence>
<dbReference type="InterPro" id="IPR036291">
    <property type="entry name" value="NAD(P)-bd_dom_sf"/>
</dbReference>
<dbReference type="GO" id="GO:0000166">
    <property type="term" value="F:nucleotide binding"/>
    <property type="evidence" value="ECO:0007669"/>
    <property type="project" value="InterPro"/>
</dbReference>
<evidence type="ECO:0000259" key="2">
    <source>
        <dbReference type="Pfam" id="PF01408"/>
    </source>
</evidence>